<dbReference type="Proteomes" id="UP000283895">
    <property type="component" value="Unassembled WGS sequence"/>
</dbReference>
<dbReference type="InterPro" id="IPR013863">
    <property type="entry name" value="VID27_C"/>
</dbReference>
<gene>
    <name evidence="3" type="ORF">VMCG_10785</name>
</gene>
<dbReference type="Pfam" id="PF08553">
    <property type="entry name" value="VID27"/>
    <property type="match status" value="1"/>
</dbReference>
<feature type="region of interest" description="Disordered" evidence="1">
    <location>
        <begin position="1"/>
        <end position="37"/>
    </location>
</feature>
<sequence length="146" mass="16023">MDSGDDDDDDEDHHHHHHHHDTLTTTRRSRNSSRLGRRCTLHTGQAQRGAELRGDIHHLGNGALRDRLGPETGAGQQEGPLTWSSVDTLRFGSHSNVIYALPNEVNMLQKEKLKRPTRERIAGPVTRSSAAGTYAIRGLVNGLGAG</sequence>
<protein>
    <recommendedName>
        <fullName evidence="2">Vacuolar import/degradation Vid27 C-terminal domain-containing protein</fullName>
    </recommendedName>
</protein>
<keyword evidence="4" id="KW-1185">Reference proteome</keyword>
<evidence type="ECO:0000313" key="3">
    <source>
        <dbReference type="EMBL" id="ROV87446.1"/>
    </source>
</evidence>
<accession>A0A423V9C1</accession>
<evidence type="ECO:0000256" key="1">
    <source>
        <dbReference type="SAM" id="MobiDB-lite"/>
    </source>
</evidence>
<feature type="compositionally biased region" description="Acidic residues" evidence="1">
    <location>
        <begin position="1"/>
        <end position="11"/>
    </location>
</feature>
<evidence type="ECO:0000313" key="4">
    <source>
        <dbReference type="Proteomes" id="UP000283895"/>
    </source>
</evidence>
<organism evidence="3 4">
    <name type="scientific">Cytospora schulzeri</name>
    <dbReference type="NCBI Taxonomy" id="448051"/>
    <lineage>
        <taxon>Eukaryota</taxon>
        <taxon>Fungi</taxon>
        <taxon>Dikarya</taxon>
        <taxon>Ascomycota</taxon>
        <taxon>Pezizomycotina</taxon>
        <taxon>Sordariomycetes</taxon>
        <taxon>Sordariomycetidae</taxon>
        <taxon>Diaporthales</taxon>
        <taxon>Cytosporaceae</taxon>
        <taxon>Cytospora</taxon>
    </lineage>
</organism>
<dbReference type="EMBL" id="LKEA01000095">
    <property type="protein sequence ID" value="ROV87446.1"/>
    <property type="molecule type" value="Genomic_DNA"/>
</dbReference>
<evidence type="ECO:0000259" key="2">
    <source>
        <dbReference type="Pfam" id="PF08553"/>
    </source>
</evidence>
<feature type="compositionally biased region" description="Basic residues" evidence="1">
    <location>
        <begin position="27"/>
        <end position="37"/>
    </location>
</feature>
<feature type="compositionally biased region" description="Basic and acidic residues" evidence="1">
    <location>
        <begin position="60"/>
        <end position="69"/>
    </location>
</feature>
<reference evidence="3 4" key="1">
    <citation type="submission" date="2015-09" db="EMBL/GenBank/DDBJ databases">
        <title>Host preference determinants of Valsa canker pathogens revealed by comparative genomics.</title>
        <authorList>
            <person name="Yin Z."/>
            <person name="Huang L."/>
        </authorList>
    </citation>
    <scope>NUCLEOTIDE SEQUENCE [LARGE SCALE GENOMIC DNA]</scope>
    <source>
        <strain evidence="3 4">03-1</strain>
    </source>
</reference>
<feature type="region of interest" description="Disordered" evidence="1">
    <location>
        <begin position="60"/>
        <end position="81"/>
    </location>
</feature>
<comment type="caution">
    <text evidence="3">The sequence shown here is derived from an EMBL/GenBank/DDBJ whole genome shotgun (WGS) entry which is preliminary data.</text>
</comment>
<dbReference type="AlphaFoldDB" id="A0A423V9C1"/>
<feature type="domain" description="Vacuolar import/degradation Vid27 C-terminal" evidence="2">
    <location>
        <begin position="87"/>
        <end position="125"/>
    </location>
</feature>
<proteinExistence type="predicted"/>
<name>A0A423V9C1_9PEZI</name>